<reference evidence="1 2" key="2">
    <citation type="journal article" date="2000" name="Proc. Natl. Acad. Sci. U.S.A.">
        <title>Archaeal adaptation to higher temperatures revealed by genomic sequence of Thermoplasma volcanium.</title>
        <authorList>
            <person name="Kawashima T."/>
            <person name="Amano N."/>
            <person name="Koike H."/>
            <person name="Makino S."/>
            <person name="Higuchi S."/>
            <person name="Kawashima-Ohya Y."/>
            <person name="Watanabe K."/>
            <person name="Yamazaki M."/>
            <person name="Kanehori K."/>
            <person name="Kawamoto T."/>
            <person name="Nunoshiba T."/>
            <person name="Yamamoto Y."/>
            <person name="Aramaki H."/>
            <person name="Makino K."/>
            <person name="Suzuki M."/>
        </authorList>
    </citation>
    <scope>NUCLEOTIDE SEQUENCE [LARGE SCALE GENOMIC DNA]</scope>
    <source>
        <strain evidence="2">ATCC 51530 / DSM 4299 / JCM 9571 / NBRC 15438 / GSS1</strain>
    </source>
</reference>
<dbReference type="GeneID" id="1441663"/>
<proteinExistence type="predicted"/>
<reference evidence="1 2" key="1">
    <citation type="journal article" date="1999" name="Proc. Jpn. Acad.">
        <title>Determination of the complete genomic DNA sequence of Thermoplasma volvanium GSS1.</title>
        <authorList>
            <person name="Kawashima T."/>
            <person name="Yamamoto Y."/>
            <person name="Aramaki H."/>
            <person name="Nunoshiba T."/>
            <person name="Kawamoto T."/>
            <person name="Watanabe K."/>
            <person name="Yamazaki M."/>
            <person name="Kanehori K."/>
            <person name="Amano N."/>
            <person name="Ohya Y."/>
            <person name="Makino K."/>
            <person name="Suzuki M."/>
        </authorList>
    </citation>
    <scope>NUCLEOTIDE SEQUENCE [LARGE SCALE GENOMIC DNA]</scope>
    <source>
        <strain evidence="2">ATCC 51530 / DSM 4299 / JCM 9571 / NBRC 15438 / GSS1</strain>
    </source>
</reference>
<dbReference type="eggNOG" id="arCOG07355">
    <property type="taxonomic scope" value="Archaea"/>
</dbReference>
<dbReference type="RefSeq" id="WP_010916433.1">
    <property type="nucleotide sequence ID" value="NC_002689.2"/>
</dbReference>
<dbReference type="HOGENOM" id="CLU_2893473_0_0_2"/>
<sequence>MDQILDIFNENPDVFLTEEQIMSIVGTKDVDKKLKELVKEGKLKKIEVNKKSGRKIYYGISN</sequence>
<name>Q97CC4_THEVO</name>
<dbReference type="PaxDb" id="273116-14324392"/>
<protein>
    <submittedName>
        <fullName evidence="1">TVG0185867 protein</fullName>
    </submittedName>
</protein>
<dbReference type="Proteomes" id="UP000001017">
    <property type="component" value="Chromosome"/>
</dbReference>
<dbReference type="KEGG" id="tvo:TVG0185867"/>
<dbReference type="AlphaFoldDB" id="Q97CC4"/>
<gene>
    <name evidence="1" type="ORF">TVG0185867</name>
</gene>
<evidence type="ECO:0000313" key="1">
    <source>
        <dbReference type="EMBL" id="BAB59320.1"/>
    </source>
</evidence>
<organism evidence="1 2">
    <name type="scientific">Thermoplasma volcanium (strain ATCC 51530 / DSM 4299 / JCM 9571 / NBRC 15438 / GSS1)</name>
    <dbReference type="NCBI Taxonomy" id="273116"/>
    <lineage>
        <taxon>Archaea</taxon>
        <taxon>Methanobacteriati</taxon>
        <taxon>Thermoplasmatota</taxon>
        <taxon>Thermoplasmata</taxon>
        <taxon>Thermoplasmatales</taxon>
        <taxon>Thermoplasmataceae</taxon>
        <taxon>Thermoplasma</taxon>
    </lineage>
</organism>
<evidence type="ECO:0000313" key="2">
    <source>
        <dbReference type="Proteomes" id="UP000001017"/>
    </source>
</evidence>
<dbReference type="STRING" id="273116.gene:9380948"/>
<accession>Q97CC4</accession>
<keyword evidence="2" id="KW-1185">Reference proteome</keyword>
<dbReference type="EMBL" id="BA000011">
    <property type="protein sequence ID" value="BAB59320.1"/>
    <property type="molecule type" value="Genomic_DNA"/>
</dbReference>